<comment type="caution">
    <text evidence="9">The sequence shown here is derived from an EMBL/GenBank/DDBJ whole genome shotgun (WGS) entry which is preliminary data.</text>
</comment>
<keyword evidence="2" id="KW-0433">Leucine-rich repeat</keyword>
<dbReference type="SUPFAM" id="SSF56112">
    <property type="entry name" value="Protein kinase-like (PK-like)"/>
    <property type="match status" value="1"/>
</dbReference>
<keyword evidence="7" id="KW-1133">Transmembrane helix</keyword>
<feature type="transmembrane region" description="Helical" evidence="7">
    <location>
        <begin position="312"/>
        <end position="334"/>
    </location>
</feature>
<dbReference type="SUPFAM" id="SSF52058">
    <property type="entry name" value="L domain-like"/>
    <property type="match status" value="1"/>
</dbReference>
<evidence type="ECO:0000256" key="1">
    <source>
        <dbReference type="ARBA" id="ARBA00004370"/>
    </source>
</evidence>
<evidence type="ECO:0000256" key="4">
    <source>
        <dbReference type="ARBA" id="ARBA00022737"/>
    </source>
</evidence>
<dbReference type="GO" id="GO:0004672">
    <property type="term" value="F:protein kinase activity"/>
    <property type="evidence" value="ECO:0007669"/>
    <property type="project" value="InterPro"/>
</dbReference>
<comment type="subcellular location">
    <subcellularLocation>
        <location evidence="1">Membrane</location>
    </subcellularLocation>
</comment>
<keyword evidence="7" id="KW-0812">Transmembrane</keyword>
<feature type="domain" description="Serine-threonine/tyrosine-protein kinase catalytic" evidence="8">
    <location>
        <begin position="394"/>
        <end position="456"/>
    </location>
</feature>
<feature type="transmembrane region" description="Helical" evidence="7">
    <location>
        <begin position="340"/>
        <end position="369"/>
    </location>
</feature>
<dbReference type="Gene3D" id="3.80.10.10">
    <property type="entry name" value="Ribonuclease Inhibitor"/>
    <property type="match status" value="2"/>
</dbReference>
<dbReference type="PANTHER" id="PTHR45974:SF134">
    <property type="entry name" value="OS01G0960400 PROTEIN"/>
    <property type="match status" value="1"/>
</dbReference>
<keyword evidence="6" id="KW-0325">Glycoprotein</keyword>
<dbReference type="Proteomes" id="UP001064489">
    <property type="component" value="Chromosome 13"/>
</dbReference>
<evidence type="ECO:0000259" key="8">
    <source>
        <dbReference type="Pfam" id="PF07714"/>
    </source>
</evidence>
<dbReference type="Gene3D" id="3.30.200.20">
    <property type="entry name" value="Phosphorylase Kinase, domain 1"/>
    <property type="match status" value="1"/>
</dbReference>
<gene>
    <name evidence="9" type="ORF">LWI28_021757</name>
</gene>
<accession>A0AAD5JGW8</accession>
<name>A0AAD5JGW8_ACENE</name>
<dbReference type="InterPro" id="IPR003591">
    <property type="entry name" value="Leu-rich_rpt_typical-subtyp"/>
</dbReference>
<evidence type="ECO:0000256" key="5">
    <source>
        <dbReference type="ARBA" id="ARBA00023136"/>
    </source>
</evidence>
<dbReference type="InterPro" id="IPR032675">
    <property type="entry name" value="LRR_dom_sf"/>
</dbReference>
<dbReference type="InterPro" id="IPR001245">
    <property type="entry name" value="Ser-Thr/Tyr_kinase_cat_dom"/>
</dbReference>
<keyword evidence="4" id="KW-0677">Repeat</keyword>
<dbReference type="InterPro" id="IPR001611">
    <property type="entry name" value="Leu-rich_rpt"/>
</dbReference>
<evidence type="ECO:0000256" key="2">
    <source>
        <dbReference type="ARBA" id="ARBA00022614"/>
    </source>
</evidence>
<protein>
    <recommendedName>
        <fullName evidence="8">Serine-threonine/tyrosine-protein kinase catalytic domain-containing protein</fullName>
    </recommendedName>
</protein>
<evidence type="ECO:0000313" key="10">
    <source>
        <dbReference type="Proteomes" id="UP001064489"/>
    </source>
</evidence>
<dbReference type="InterPro" id="IPR011009">
    <property type="entry name" value="Kinase-like_dom_sf"/>
</dbReference>
<dbReference type="PANTHER" id="PTHR45974">
    <property type="entry name" value="RECEPTOR-LIKE PROTEIN 55"/>
    <property type="match status" value="1"/>
</dbReference>
<evidence type="ECO:0000256" key="6">
    <source>
        <dbReference type="ARBA" id="ARBA00023180"/>
    </source>
</evidence>
<dbReference type="Pfam" id="PF07714">
    <property type="entry name" value="PK_Tyr_Ser-Thr"/>
    <property type="match status" value="1"/>
</dbReference>
<proteinExistence type="predicted"/>
<dbReference type="AlphaFoldDB" id="A0AAD5JGW8"/>
<sequence>MNNNLINGQIPPELFTLPNLMHLQLDNNNFGGTTIPDSYSNMSKLLKLSLRNCNLQGPIPDLSRIPNLYYVDLSSNHLDGIIPPNKLSLNITTIDLSNNNLTGTIPAVSFSDLPKLQKLFLSNNSLRGSVPSSIWQNRILTKRLEIDFESNQLSNISGSFDLPLNVTLRLRGNPLCSNTSLANFCGSQRQDNDDDSDMNPSTNFSTLECPQCRTPFEAPRTLAFLCFCAVPLRIGYRLKSPGFSYFLPYTSEFKEYLTKSLILKSYQLEIELFEWLNEPRLRMFLKIFPAYNSSNSDSKIFNVSEAERIENIFTTTLHFLALMNFCTPLLMVWFPAPKGAISMGALIGIILGGIAAAVTLSAIVSLVIVKANLQGYHLLSKRQRWNSGGWCAVAAIKRAQEGSLQGQREFLTEIDFLSRLHHRNLVTLVGYCNEEGDQMLVYEFMSRGTLRDQLFRIRDFPKSPYTLNSMVDEYGIHSCKGDSEQPLFKNQILSLAEREFG</sequence>
<organism evidence="9 10">
    <name type="scientific">Acer negundo</name>
    <name type="common">Box elder</name>
    <dbReference type="NCBI Taxonomy" id="4023"/>
    <lineage>
        <taxon>Eukaryota</taxon>
        <taxon>Viridiplantae</taxon>
        <taxon>Streptophyta</taxon>
        <taxon>Embryophyta</taxon>
        <taxon>Tracheophyta</taxon>
        <taxon>Spermatophyta</taxon>
        <taxon>Magnoliopsida</taxon>
        <taxon>eudicotyledons</taxon>
        <taxon>Gunneridae</taxon>
        <taxon>Pentapetalae</taxon>
        <taxon>rosids</taxon>
        <taxon>malvids</taxon>
        <taxon>Sapindales</taxon>
        <taxon>Sapindaceae</taxon>
        <taxon>Hippocastanoideae</taxon>
        <taxon>Acereae</taxon>
        <taxon>Acer</taxon>
    </lineage>
</organism>
<dbReference type="SMART" id="SM00369">
    <property type="entry name" value="LRR_TYP"/>
    <property type="match status" value="2"/>
</dbReference>
<dbReference type="GO" id="GO:0016020">
    <property type="term" value="C:membrane"/>
    <property type="evidence" value="ECO:0007669"/>
    <property type="project" value="UniProtKB-SubCell"/>
</dbReference>
<keyword evidence="3" id="KW-0732">Signal</keyword>
<dbReference type="Pfam" id="PF00560">
    <property type="entry name" value="LRR_1"/>
    <property type="match status" value="1"/>
</dbReference>
<dbReference type="Pfam" id="PF13855">
    <property type="entry name" value="LRR_8"/>
    <property type="match status" value="1"/>
</dbReference>
<evidence type="ECO:0000256" key="3">
    <source>
        <dbReference type="ARBA" id="ARBA00022729"/>
    </source>
</evidence>
<evidence type="ECO:0000313" key="9">
    <source>
        <dbReference type="EMBL" id="KAI9198763.1"/>
    </source>
</evidence>
<dbReference type="PRINTS" id="PR00019">
    <property type="entry name" value="LEURICHRPT"/>
</dbReference>
<keyword evidence="5 7" id="KW-0472">Membrane</keyword>
<keyword evidence="10" id="KW-1185">Reference proteome</keyword>
<dbReference type="EMBL" id="JAJSOW010000002">
    <property type="protein sequence ID" value="KAI9198763.1"/>
    <property type="molecule type" value="Genomic_DNA"/>
</dbReference>
<reference evidence="9 10" key="1">
    <citation type="journal article" date="2022" name="Plant J.">
        <title>Strategies of tolerance reflected in two North American maple genomes.</title>
        <authorList>
            <person name="McEvoy S.L."/>
            <person name="Sezen U.U."/>
            <person name="Trouern-Trend A."/>
            <person name="McMahon S.M."/>
            <person name="Schaberg P.G."/>
            <person name="Yang J."/>
            <person name="Wegrzyn J.L."/>
            <person name="Swenson N.G."/>
        </authorList>
    </citation>
    <scope>NUCLEOTIDE SEQUENCE [LARGE SCALE GENOMIC DNA]</scope>
    <source>
        <strain evidence="9">91603</strain>
    </source>
</reference>
<evidence type="ECO:0000256" key="7">
    <source>
        <dbReference type="SAM" id="Phobius"/>
    </source>
</evidence>